<name>Q5N9X5_ORYSJ</name>
<accession>Q5N9X5</accession>
<protein>
    <submittedName>
        <fullName evidence="2">Uncharacterized protein</fullName>
    </submittedName>
</protein>
<feature type="compositionally biased region" description="Basic and acidic residues" evidence="1">
    <location>
        <begin position="59"/>
        <end position="68"/>
    </location>
</feature>
<dbReference type="Proteomes" id="UP000817658">
    <property type="component" value="Chromosome 1"/>
</dbReference>
<dbReference type="EMBL" id="AP003240">
    <property type="protein sequence ID" value="BAD81731.1"/>
    <property type="molecule type" value="Genomic_DNA"/>
</dbReference>
<evidence type="ECO:0000256" key="1">
    <source>
        <dbReference type="SAM" id="MobiDB-lite"/>
    </source>
</evidence>
<feature type="compositionally biased region" description="Basic residues" evidence="1">
    <location>
        <begin position="39"/>
        <end position="58"/>
    </location>
</feature>
<organism evidence="2">
    <name type="scientific">Oryza sativa subsp. japonica</name>
    <name type="common">Rice</name>
    <dbReference type="NCBI Taxonomy" id="39947"/>
    <lineage>
        <taxon>Eukaryota</taxon>
        <taxon>Viridiplantae</taxon>
        <taxon>Streptophyta</taxon>
        <taxon>Embryophyta</taxon>
        <taxon>Tracheophyta</taxon>
        <taxon>Spermatophyta</taxon>
        <taxon>Magnoliopsida</taxon>
        <taxon>Liliopsida</taxon>
        <taxon>Poales</taxon>
        <taxon>Poaceae</taxon>
        <taxon>BOP clade</taxon>
        <taxon>Oryzoideae</taxon>
        <taxon>Oryzeae</taxon>
        <taxon>Oryzinae</taxon>
        <taxon>Oryza</taxon>
        <taxon>Oryza sativa</taxon>
    </lineage>
</organism>
<reference evidence="2" key="1">
    <citation type="journal article" date="2002" name="Nature">
        <title>The genome sequence and structure of rice chromosome 1.</title>
        <authorList>
            <person name="Sasaki T."/>
            <person name="Matsumoto T."/>
            <person name="Yamamoto K."/>
            <person name="Sakata K."/>
            <person name="Baba T."/>
            <person name="Katayose Y."/>
            <person name="Wu J."/>
            <person name="Niimura Y."/>
            <person name="Cheng Z."/>
            <person name="Nagamura Y."/>
            <person name="Antonio B.A."/>
            <person name="Kanamori H."/>
            <person name="Hosokawa S."/>
            <person name="Masukawa M."/>
            <person name="Arikawa K."/>
            <person name="Chiden Y."/>
            <person name="Hayashi M."/>
            <person name="Okamoto M."/>
            <person name="Ando T."/>
            <person name="Aoki H."/>
            <person name="Arita K."/>
            <person name="Hamada M."/>
            <person name="Harada C."/>
            <person name="Hijishita S."/>
            <person name="Honda M."/>
            <person name="Ichikawa Y."/>
            <person name="Idonuma A."/>
            <person name="Iijima M."/>
            <person name="Ikeda M."/>
            <person name="Ikeno M."/>
            <person name="Itoh S."/>
            <person name="Itoh T."/>
            <person name="Itoh Y."/>
            <person name="Itoh Y."/>
            <person name="Iwabuchi A."/>
            <person name="Kamiya K."/>
            <person name="Karasawa W."/>
            <person name="Katagiri S."/>
            <person name="Kikuta A."/>
            <person name="Kobayashi N."/>
            <person name="Kono I."/>
            <person name="Machita K."/>
            <person name="Maehara T."/>
            <person name="Mizuno H."/>
            <person name="Mizubayashi T."/>
            <person name="Mukai Y."/>
            <person name="Nagasaki H."/>
            <person name="Nakashima M."/>
            <person name="Nakama Y."/>
            <person name="Nakamichi Y."/>
            <person name="Nakamura M."/>
            <person name="Namiki N."/>
            <person name="Negishi M."/>
            <person name="Ohta I."/>
            <person name="Ono N."/>
            <person name="Saji S."/>
            <person name="Sakai K."/>
            <person name="Shibata M."/>
            <person name="Shimokawa T."/>
            <person name="Shomura A."/>
            <person name="Song J."/>
            <person name="Takazaki Y."/>
            <person name="Terasawa K."/>
            <person name="Tsuji K."/>
            <person name="Waki K."/>
            <person name="Yamagata H."/>
            <person name="Yamane H."/>
            <person name="Yoshiki S."/>
            <person name="Yoshihara R."/>
            <person name="Yukawa K."/>
            <person name="Zhong H."/>
            <person name="Iwama H."/>
            <person name="Endo T."/>
            <person name="Ito H."/>
            <person name="Hahn J.H."/>
            <person name="Kim H.I."/>
            <person name="Eun M.Y."/>
            <person name="Yano M."/>
            <person name="Jiang J."/>
            <person name="Gojobori T."/>
        </authorList>
    </citation>
    <scope>NUCLEOTIDE SEQUENCE [LARGE SCALE GENOMIC DNA]</scope>
</reference>
<feature type="region of interest" description="Disordered" evidence="1">
    <location>
        <begin position="33"/>
        <end position="114"/>
    </location>
</feature>
<feature type="compositionally biased region" description="Gly residues" evidence="1">
    <location>
        <begin position="69"/>
        <end position="78"/>
    </location>
</feature>
<proteinExistence type="predicted"/>
<gene>
    <name evidence="2" type="primary">P0406G08.4</name>
</gene>
<evidence type="ECO:0000313" key="2">
    <source>
        <dbReference type="EMBL" id="BAD81731.1"/>
    </source>
</evidence>
<dbReference type="AlphaFoldDB" id="Q5N9X5"/>
<sequence length="114" mass="12206">MGLGDVAFDLAFLQLRSRSCPGHGGRQWVARVAAGAERARRHAGKKRERGKGGRRSGGRRGEGERGGRDGGSSGQGRGWRGEGERRQARRRTACGDDDEERGRNKSMADDSGGG</sequence>